<keyword evidence="2" id="KW-1185">Reference proteome</keyword>
<dbReference type="EMBL" id="CP136891">
    <property type="protein sequence ID" value="WOK97965.1"/>
    <property type="molecule type" value="Genomic_DNA"/>
</dbReference>
<organism evidence="1 2">
    <name type="scientific">Canna indica</name>
    <name type="common">Indian-shot</name>
    <dbReference type="NCBI Taxonomy" id="4628"/>
    <lineage>
        <taxon>Eukaryota</taxon>
        <taxon>Viridiplantae</taxon>
        <taxon>Streptophyta</taxon>
        <taxon>Embryophyta</taxon>
        <taxon>Tracheophyta</taxon>
        <taxon>Spermatophyta</taxon>
        <taxon>Magnoliopsida</taxon>
        <taxon>Liliopsida</taxon>
        <taxon>Zingiberales</taxon>
        <taxon>Cannaceae</taxon>
        <taxon>Canna</taxon>
    </lineage>
</organism>
<dbReference type="Proteomes" id="UP001327560">
    <property type="component" value="Chromosome 2"/>
</dbReference>
<dbReference type="AlphaFoldDB" id="A0AAQ3Q475"/>
<name>A0AAQ3Q475_9LILI</name>
<sequence>MGAHAQHYFEDLFTSGSPLDPSTRLADLQSKVSNTMNRKLTRPVTESEVKYAVFSIDPGAAPSDDDFTARFYQRFWDIIASDVCKVARSFFSDQLEDFVKEIIYPPTFSYFVRRAYHTYFLRENNPIQSRG</sequence>
<evidence type="ECO:0000313" key="2">
    <source>
        <dbReference type="Proteomes" id="UP001327560"/>
    </source>
</evidence>
<reference evidence="1 2" key="1">
    <citation type="submission" date="2023-10" db="EMBL/GenBank/DDBJ databases">
        <title>Chromosome-scale genome assembly provides insights into flower coloration mechanisms of Canna indica.</title>
        <authorList>
            <person name="Li C."/>
        </authorList>
    </citation>
    <scope>NUCLEOTIDE SEQUENCE [LARGE SCALE GENOMIC DNA]</scope>
    <source>
        <tissue evidence="1">Flower</tissue>
    </source>
</reference>
<protein>
    <recommendedName>
        <fullName evidence="3">Reverse transcriptase</fullName>
    </recommendedName>
</protein>
<evidence type="ECO:0008006" key="3">
    <source>
        <dbReference type="Google" id="ProtNLM"/>
    </source>
</evidence>
<accession>A0AAQ3Q475</accession>
<evidence type="ECO:0000313" key="1">
    <source>
        <dbReference type="EMBL" id="WOK97965.1"/>
    </source>
</evidence>
<proteinExistence type="predicted"/>
<gene>
    <name evidence="1" type="ORF">Cni_G06673</name>
</gene>